<dbReference type="GO" id="GO:0005886">
    <property type="term" value="C:plasma membrane"/>
    <property type="evidence" value="ECO:0007669"/>
    <property type="project" value="InterPro"/>
</dbReference>
<dbReference type="InterPro" id="IPR001640">
    <property type="entry name" value="Lgt"/>
</dbReference>
<evidence type="ECO:0000256" key="3">
    <source>
        <dbReference type="ARBA" id="ARBA00022679"/>
    </source>
</evidence>
<feature type="transmembrane region" description="Helical" evidence="7">
    <location>
        <begin position="70"/>
        <end position="94"/>
    </location>
</feature>
<evidence type="ECO:0000256" key="6">
    <source>
        <dbReference type="ARBA" id="ARBA00023136"/>
    </source>
</evidence>
<keyword evidence="2" id="KW-1003">Cell membrane</keyword>
<evidence type="ECO:0000256" key="2">
    <source>
        <dbReference type="ARBA" id="ARBA00022475"/>
    </source>
</evidence>
<protein>
    <recommendedName>
        <fullName evidence="10">Prolipoprotein diacylglyceryl transferase</fullName>
    </recommendedName>
</protein>
<feature type="transmembrane region" description="Helical" evidence="7">
    <location>
        <begin position="196"/>
        <end position="215"/>
    </location>
</feature>
<keyword evidence="5 7" id="KW-1133">Transmembrane helix</keyword>
<dbReference type="PANTHER" id="PTHR30589:SF0">
    <property type="entry name" value="PHOSPHATIDYLGLYCEROL--PROLIPOPROTEIN DIACYLGLYCERYL TRANSFERASE"/>
    <property type="match status" value="1"/>
</dbReference>
<dbReference type="AlphaFoldDB" id="A0A1F5H8C0"/>
<gene>
    <name evidence="8" type="ORF">A2W45_03335</name>
</gene>
<feature type="transmembrane region" description="Helical" evidence="7">
    <location>
        <begin position="106"/>
        <end position="129"/>
    </location>
</feature>
<dbReference type="PANTHER" id="PTHR30589">
    <property type="entry name" value="PROLIPOPROTEIN DIACYLGLYCERYL TRANSFERASE"/>
    <property type="match status" value="1"/>
</dbReference>
<keyword evidence="6 7" id="KW-0472">Membrane</keyword>
<dbReference type="Proteomes" id="UP000178393">
    <property type="component" value="Unassembled WGS sequence"/>
</dbReference>
<feature type="transmembrane region" description="Helical" evidence="7">
    <location>
        <begin position="251"/>
        <end position="270"/>
    </location>
</feature>
<comment type="caution">
    <text evidence="8">The sequence shown here is derived from an EMBL/GenBank/DDBJ whole genome shotgun (WGS) entry which is preliminary data.</text>
</comment>
<dbReference type="GO" id="GO:0042158">
    <property type="term" value="P:lipoprotein biosynthetic process"/>
    <property type="evidence" value="ECO:0007669"/>
    <property type="project" value="InterPro"/>
</dbReference>
<evidence type="ECO:0008006" key="10">
    <source>
        <dbReference type="Google" id="ProtNLM"/>
    </source>
</evidence>
<comment type="similarity">
    <text evidence="1">Belongs to the Lgt family.</text>
</comment>
<reference evidence="8 9" key="1">
    <citation type="journal article" date="2016" name="Nat. Commun.">
        <title>Thousands of microbial genomes shed light on interconnected biogeochemical processes in an aquifer system.</title>
        <authorList>
            <person name="Anantharaman K."/>
            <person name="Brown C.T."/>
            <person name="Hug L.A."/>
            <person name="Sharon I."/>
            <person name="Castelle C.J."/>
            <person name="Probst A.J."/>
            <person name="Thomas B.C."/>
            <person name="Singh A."/>
            <person name="Wilkins M.J."/>
            <person name="Karaoz U."/>
            <person name="Brodie E.L."/>
            <person name="Williams K.H."/>
            <person name="Hubbard S.S."/>
            <person name="Banfield J.F."/>
        </authorList>
    </citation>
    <scope>NUCLEOTIDE SEQUENCE [LARGE SCALE GENOMIC DNA]</scope>
</reference>
<evidence type="ECO:0000256" key="7">
    <source>
        <dbReference type="SAM" id="Phobius"/>
    </source>
</evidence>
<keyword evidence="3" id="KW-0808">Transferase</keyword>
<name>A0A1F5H8C0_9BACT</name>
<feature type="transmembrane region" description="Helical" evidence="7">
    <location>
        <begin position="6"/>
        <end position="23"/>
    </location>
</feature>
<feature type="transmembrane region" description="Helical" evidence="7">
    <location>
        <begin position="135"/>
        <end position="153"/>
    </location>
</feature>
<feature type="transmembrane region" description="Helical" evidence="7">
    <location>
        <begin position="35"/>
        <end position="58"/>
    </location>
</feature>
<evidence type="ECO:0000256" key="5">
    <source>
        <dbReference type="ARBA" id="ARBA00022989"/>
    </source>
</evidence>
<evidence type="ECO:0000256" key="1">
    <source>
        <dbReference type="ARBA" id="ARBA00007150"/>
    </source>
</evidence>
<accession>A0A1F5H8C0</accession>
<keyword evidence="4 7" id="KW-0812">Transmembrane</keyword>
<feature type="transmembrane region" description="Helical" evidence="7">
    <location>
        <begin position="165"/>
        <end position="184"/>
    </location>
</feature>
<dbReference type="EMBL" id="MFBH01000012">
    <property type="protein sequence ID" value="OGE00285.1"/>
    <property type="molecule type" value="Genomic_DNA"/>
</dbReference>
<organism evidence="8 9">
    <name type="scientific">Candidatus Curtissbacteria bacterium RIFCSPHIGHO2_12_41_11</name>
    <dbReference type="NCBI Taxonomy" id="1797718"/>
    <lineage>
        <taxon>Bacteria</taxon>
        <taxon>Candidatus Curtissiibacteriota</taxon>
    </lineage>
</organism>
<evidence type="ECO:0000256" key="4">
    <source>
        <dbReference type="ARBA" id="ARBA00022692"/>
    </source>
</evidence>
<dbReference type="GO" id="GO:0008961">
    <property type="term" value="F:phosphatidylglycerol-prolipoprotein diacylglyceryl transferase activity"/>
    <property type="evidence" value="ECO:0007669"/>
    <property type="project" value="InterPro"/>
</dbReference>
<proteinExistence type="inferred from homology"/>
<evidence type="ECO:0000313" key="8">
    <source>
        <dbReference type="EMBL" id="OGE00285.1"/>
    </source>
</evidence>
<sequence>MLLPYLHPLIITLGIFVGVFLYWRAGRHELFESNILFDLLTIAFVGGLIFGRIFDFLLSANIYQWSITRLIFFNIYGSFNWWGALFGAIVSGQIYLKSQKINFWQIFDLASAPIVFGVALCSIGFYVVGLLSKNIFSLSLYKFLGYLVIFWFMKNLARQKRHHGFFACFLLVSVSLLNVLFVVLKGNPVITRLFLYELAIPSVFLVFGIVSWYLLAKRRPWQDLKMFFALFLLGVLKLRRTFTSIMEADNVARSILLFPYYLANLILILVKLIGREIAFSFVDLVTVIRGKK</sequence>
<evidence type="ECO:0000313" key="9">
    <source>
        <dbReference type="Proteomes" id="UP000178393"/>
    </source>
</evidence>
<dbReference type="Pfam" id="PF01790">
    <property type="entry name" value="LGT"/>
    <property type="match status" value="1"/>
</dbReference>